<dbReference type="AlphaFoldDB" id="A0A6J5A8F2"/>
<dbReference type="Proteomes" id="UP000494255">
    <property type="component" value="Unassembled WGS sequence"/>
</dbReference>
<feature type="compositionally biased region" description="Basic and acidic residues" evidence="1">
    <location>
        <begin position="46"/>
        <end position="55"/>
    </location>
</feature>
<feature type="region of interest" description="Disordered" evidence="1">
    <location>
        <begin position="45"/>
        <end position="67"/>
    </location>
</feature>
<evidence type="ECO:0000256" key="1">
    <source>
        <dbReference type="SAM" id="MobiDB-lite"/>
    </source>
</evidence>
<feature type="region of interest" description="Disordered" evidence="1">
    <location>
        <begin position="170"/>
        <end position="191"/>
    </location>
</feature>
<gene>
    <name evidence="2" type="ORF">LMG24238_00109</name>
</gene>
<protein>
    <submittedName>
        <fullName evidence="2">Uncharacterized protein</fullName>
    </submittedName>
</protein>
<evidence type="ECO:0000313" key="3">
    <source>
        <dbReference type="Proteomes" id="UP000494255"/>
    </source>
</evidence>
<organism evidence="2 3">
    <name type="scientific">Paraburkholderia sediminicola</name>
    <dbReference type="NCBI Taxonomy" id="458836"/>
    <lineage>
        <taxon>Bacteria</taxon>
        <taxon>Pseudomonadati</taxon>
        <taxon>Pseudomonadota</taxon>
        <taxon>Betaproteobacteria</taxon>
        <taxon>Burkholderiales</taxon>
        <taxon>Burkholderiaceae</taxon>
        <taxon>Paraburkholderia</taxon>
    </lineage>
</organism>
<proteinExistence type="predicted"/>
<evidence type="ECO:0000313" key="2">
    <source>
        <dbReference type="EMBL" id="CAB3639057.1"/>
    </source>
</evidence>
<dbReference type="EMBL" id="CADIKC010000001">
    <property type="protein sequence ID" value="CAB3639057.1"/>
    <property type="molecule type" value="Genomic_DNA"/>
</dbReference>
<sequence>MYGPTAAFGYVERPLRVDDGRSQKYCRRRSSSRFYNSALSGNAEGPMHHWGDGHSRRSTPGSRSPTIDAPANHFAAPAICNIRNDLDRAASWNEFIFERCQFPNRPALAAQFENAQIVELCEYGCNSFALSMSTPDEVPGISASGRGYGLISERRTHPTADPQSVRHCRTAPASLDTQRHQTGKTGSPAPRIRKVSTPILEEALATPYIGDLDVVSRAAAPRLPCSNRRTR</sequence>
<accession>A0A6J5A8F2</accession>
<reference evidence="2 3" key="1">
    <citation type="submission" date="2020-04" db="EMBL/GenBank/DDBJ databases">
        <authorList>
            <person name="De Canck E."/>
        </authorList>
    </citation>
    <scope>NUCLEOTIDE SEQUENCE [LARGE SCALE GENOMIC DNA]</scope>
    <source>
        <strain evidence="2 3">LMG 24238</strain>
    </source>
</reference>
<keyword evidence="3" id="KW-1185">Reference proteome</keyword>
<name>A0A6J5A8F2_9BURK</name>